<sequence>MYSCEEPFQHEIRGMNFSPMEHVSKLKNSGSRENSFQCYVCNQTISLTDFKSPMLTHTTSPIQYDASRRKLSQKEQLIHQVRMHTGEKTPIWSE</sequence>
<evidence type="ECO:0008006" key="3">
    <source>
        <dbReference type="Google" id="ProtNLM"/>
    </source>
</evidence>
<dbReference type="Proteomes" id="UP000886998">
    <property type="component" value="Unassembled WGS sequence"/>
</dbReference>
<name>A0A8X6WQC5_9ARAC</name>
<proteinExistence type="predicted"/>
<dbReference type="EMBL" id="BMAV01001356">
    <property type="protein sequence ID" value="GFY39369.1"/>
    <property type="molecule type" value="Genomic_DNA"/>
</dbReference>
<protein>
    <recommendedName>
        <fullName evidence="3">C2H2-type domain-containing protein</fullName>
    </recommendedName>
</protein>
<dbReference type="AlphaFoldDB" id="A0A8X6WQC5"/>
<accession>A0A8X6WQC5</accession>
<organism evidence="1 2">
    <name type="scientific">Trichonephila inaurata madagascariensis</name>
    <dbReference type="NCBI Taxonomy" id="2747483"/>
    <lineage>
        <taxon>Eukaryota</taxon>
        <taxon>Metazoa</taxon>
        <taxon>Ecdysozoa</taxon>
        <taxon>Arthropoda</taxon>
        <taxon>Chelicerata</taxon>
        <taxon>Arachnida</taxon>
        <taxon>Araneae</taxon>
        <taxon>Araneomorphae</taxon>
        <taxon>Entelegynae</taxon>
        <taxon>Araneoidea</taxon>
        <taxon>Nephilidae</taxon>
        <taxon>Trichonephila</taxon>
        <taxon>Trichonephila inaurata</taxon>
    </lineage>
</organism>
<gene>
    <name evidence="1" type="ORF">TNIN_300701</name>
</gene>
<evidence type="ECO:0000313" key="2">
    <source>
        <dbReference type="Proteomes" id="UP000886998"/>
    </source>
</evidence>
<keyword evidence="2" id="KW-1185">Reference proteome</keyword>
<comment type="caution">
    <text evidence="1">The sequence shown here is derived from an EMBL/GenBank/DDBJ whole genome shotgun (WGS) entry which is preliminary data.</text>
</comment>
<reference evidence="1" key="1">
    <citation type="submission" date="2020-08" db="EMBL/GenBank/DDBJ databases">
        <title>Multicomponent nature underlies the extraordinary mechanical properties of spider dragline silk.</title>
        <authorList>
            <person name="Kono N."/>
            <person name="Nakamura H."/>
            <person name="Mori M."/>
            <person name="Yoshida Y."/>
            <person name="Ohtoshi R."/>
            <person name="Malay A.D."/>
            <person name="Moran D.A.P."/>
            <person name="Tomita M."/>
            <person name="Numata K."/>
            <person name="Arakawa K."/>
        </authorList>
    </citation>
    <scope>NUCLEOTIDE SEQUENCE</scope>
</reference>
<evidence type="ECO:0000313" key="1">
    <source>
        <dbReference type="EMBL" id="GFY39369.1"/>
    </source>
</evidence>